<keyword evidence="1" id="KW-1133">Transmembrane helix</keyword>
<reference evidence="2" key="1">
    <citation type="journal article" date="2015" name="Nature">
        <title>Complex archaea that bridge the gap between prokaryotes and eukaryotes.</title>
        <authorList>
            <person name="Spang A."/>
            <person name="Saw J.H."/>
            <person name="Jorgensen S.L."/>
            <person name="Zaremba-Niedzwiedzka K."/>
            <person name="Martijn J."/>
            <person name="Lind A.E."/>
            <person name="van Eijk R."/>
            <person name="Schleper C."/>
            <person name="Guy L."/>
            <person name="Ettema T.J."/>
        </authorList>
    </citation>
    <scope>NUCLEOTIDE SEQUENCE</scope>
</reference>
<proteinExistence type="predicted"/>
<keyword evidence="1" id="KW-0472">Membrane</keyword>
<dbReference type="EMBL" id="LAZR01030370">
    <property type="protein sequence ID" value="KKL56805.1"/>
    <property type="molecule type" value="Genomic_DNA"/>
</dbReference>
<organism evidence="2">
    <name type="scientific">marine sediment metagenome</name>
    <dbReference type="NCBI Taxonomy" id="412755"/>
    <lineage>
        <taxon>unclassified sequences</taxon>
        <taxon>metagenomes</taxon>
        <taxon>ecological metagenomes</taxon>
    </lineage>
</organism>
<protein>
    <submittedName>
        <fullName evidence="2">Uncharacterized protein</fullName>
    </submittedName>
</protein>
<dbReference type="AlphaFoldDB" id="A0A0F9FHU4"/>
<comment type="caution">
    <text evidence="2">The sequence shown here is derived from an EMBL/GenBank/DDBJ whole genome shotgun (WGS) entry which is preliminary data.</text>
</comment>
<gene>
    <name evidence="2" type="ORF">LCGC14_2241740</name>
</gene>
<feature type="transmembrane region" description="Helical" evidence="1">
    <location>
        <begin position="38"/>
        <end position="56"/>
    </location>
</feature>
<keyword evidence="1" id="KW-0812">Transmembrane</keyword>
<evidence type="ECO:0000256" key="1">
    <source>
        <dbReference type="SAM" id="Phobius"/>
    </source>
</evidence>
<accession>A0A0F9FHU4</accession>
<name>A0A0F9FHU4_9ZZZZ</name>
<evidence type="ECO:0000313" key="2">
    <source>
        <dbReference type="EMBL" id="KKL56805.1"/>
    </source>
</evidence>
<sequence>MRMREPKLLRSRVIPAVLLLAGVVSVVAGVVFLVGWPAALIVLGVICVAAAVQEVYF</sequence>